<keyword evidence="2" id="KW-1185">Reference proteome</keyword>
<dbReference type="EMBL" id="LSRS01000001">
    <property type="protein sequence ID" value="KAF1086684.1"/>
    <property type="molecule type" value="Genomic_DNA"/>
</dbReference>
<accession>A0A9D3B086</accession>
<name>A0A9D3B086_9FIRM</name>
<dbReference type="AlphaFoldDB" id="A0A9D3B086"/>
<dbReference type="RefSeq" id="WP_161820818.1">
    <property type="nucleotide sequence ID" value="NZ_LSRS01000001.1"/>
</dbReference>
<evidence type="ECO:0000313" key="1">
    <source>
        <dbReference type="EMBL" id="KAF1086684.1"/>
    </source>
</evidence>
<organism evidence="1 2">
    <name type="scientific">Sporotomaculum syntrophicum</name>
    <dbReference type="NCBI Taxonomy" id="182264"/>
    <lineage>
        <taxon>Bacteria</taxon>
        <taxon>Bacillati</taxon>
        <taxon>Bacillota</taxon>
        <taxon>Clostridia</taxon>
        <taxon>Eubacteriales</taxon>
        <taxon>Desulfallaceae</taxon>
        <taxon>Sporotomaculum</taxon>
    </lineage>
</organism>
<sequence length="90" mass="10121">MTLLTPEQAWEQLLANNSRIHVEGFFGSMPGNRFAAVSSSINSVELAYIPQHPELMRNENYDLVYVFKGQARVGEKLVDFTAYVNAVKNS</sequence>
<reference evidence="1" key="1">
    <citation type="submission" date="2016-02" db="EMBL/GenBank/DDBJ databases">
        <title>Draft Genome Sequence of Sporotomaculum syntrophicum Strain FB, a Syntrophic Benzoate Degrader.</title>
        <authorList>
            <person name="Nobu M.K."/>
            <person name="Narihiro T."/>
            <person name="Qiu Y.-L."/>
            <person name="Ohashi A."/>
            <person name="Liu W.-T."/>
            <person name="Yuji S."/>
        </authorList>
    </citation>
    <scope>NUCLEOTIDE SEQUENCE</scope>
    <source>
        <strain evidence="1">FB</strain>
    </source>
</reference>
<protein>
    <submittedName>
        <fullName evidence="1">Uncharacterized protein</fullName>
    </submittedName>
</protein>
<proteinExistence type="predicted"/>
<gene>
    <name evidence="1" type="ORF">SPSYN_00403</name>
</gene>
<evidence type="ECO:0000313" key="2">
    <source>
        <dbReference type="Proteomes" id="UP000798488"/>
    </source>
</evidence>
<comment type="caution">
    <text evidence="1">The sequence shown here is derived from an EMBL/GenBank/DDBJ whole genome shotgun (WGS) entry which is preliminary data.</text>
</comment>
<dbReference type="Proteomes" id="UP000798488">
    <property type="component" value="Unassembled WGS sequence"/>
</dbReference>
<dbReference type="OrthoDB" id="10005833at2"/>